<keyword evidence="10" id="KW-0175">Coiled coil</keyword>
<dbReference type="UniPathway" id="UPA00078"/>
<evidence type="ECO:0000313" key="13">
    <source>
        <dbReference type="Proteomes" id="UP000198620"/>
    </source>
</evidence>
<evidence type="ECO:0000256" key="7">
    <source>
        <dbReference type="ARBA" id="ARBA00047715"/>
    </source>
</evidence>
<feature type="modified residue" description="N6-(pyridoxal phosphate)lysine" evidence="8 9">
    <location>
        <position position="250"/>
    </location>
</feature>
<feature type="binding site" evidence="8">
    <location>
        <position position="219"/>
    </location>
    <ligand>
        <name>pyridoxal 5'-phosphate</name>
        <dbReference type="ChEBI" id="CHEBI:597326"/>
    </ligand>
</feature>
<dbReference type="InterPro" id="IPR022834">
    <property type="entry name" value="AONS_Proteobacteria"/>
</dbReference>
<keyword evidence="13" id="KW-1185">Reference proteome</keyword>
<feature type="binding site" evidence="8">
    <location>
        <position position="364"/>
    </location>
    <ligand>
        <name>substrate</name>
    </ligand>
</feature>
<feature type="binding site" evidence="8">
    <location>
        <position position="142"/>
    </location>
    <ligand>
        <name>substrate</name>
    </ligand>
</feature>
<evidence type="ECO:0000256" key="10">
    <source>
        <dbReference type="SAM" id="Coils"/>
    </source>
</evidence>
<reference evidence="12 13" key="1">
    <citation type="submission" date="2016-10" db="EMBL/GenBank/DDBJ databases">
        <authorList>
            <person name="de Groot N.N."/>
        </authorList>
    </citation>
    <scope>NUCLEOTIDE SEQUENCE [LARGE SCALE GENOMIC DNA]</scope>
    <source>
        <strain evidence="12 13">Nv1</strain>
    </source>
</reference>
<keyword evidence="6 8" id="KW-0663">Pyridoxal phosphate</keyword>
<evidence type="ECO:0000313" key="12">
    <source>
        <dbReference type="EMBL" id="SEL48187.1"/>
    </source>
</evidence>
<organism evidence="12 13">
    <name type="scientific">Nitrosovibrio tenuis</name>
    <dbReference type="NCBI Taxonomy" id="1233"/>
    <lineage>
        <taxon>Bacteria</taxon>
        <taxon>Pseudomonadati</taxon>
        <taxon>Pseudomonadota</taxon>
        <taxon>Betaproteobacteria</taxon>
        <taxon>Nitrosomonadales</taxon>
        <taxon>Nitrosomonadaceae</taxon>
        <taxon>Nitrosovibrio</taxon>
    </lineage>
</organism>
<dbReference type="EMBL" id="FOBH01000012">
    <property type="protein sequence ID" value="SEL48187.1"/>
    <property type="molecule type" value="Genomic_DNA"/>
</dbReference>
<dbReference type="SUPFAM" id="SSF53383">
    <property type="entry name" value="PLP-dependent transferases"/>
    <property type="match status" value="1"/>
</dbReference>
<evidence type="ECO:0000256" key="3">
    <source>
        <dbReference type="ARBA" id="ARBA00011738"/>
    </source>
</evidence>
<dbReference type="NCBIfam" id="TIGR00858">
    <property type="entry name" value="bioF"/>
    <property type="match status" value="1"/>
</dbReference>
<dbReference type="CDD" id="cd06454">
    <property type="entry name" value="KBL_like"/>
    <property type="match status" value="1"/>
</dbReference>
<dbReference type="Gene3D" id="3.40.640.10">
    <property type="entry name" value="Type I PLP-dependent aspartate aminotransferase-like (Major domain)"/>
    <property type="match status" value="1"/>
</dbReference>
<dbReference type="Proteomes" id="UP000198620">
    <property type="component" value="Unassembled WGS sequence"/>
</dbReference>
<evidence type="ECO:0000256" key="2">
    <source>
        <dbReference type="ARBA" id="ARBA00004746"/>
    </source>
</evidence>
<comment type="similarity">
    <text evidence="8">Belongs to the class-II pyridoxal-phosphate-dependent aminotransferase family. BioF subfamily.</text>
</comment>
<feature type="coiled-coil region" evidence="10">
    <location>
        <begin position="297"/>
        <end position="324"/>
    </location>
</feature>
<dbReference type="Pfam" id="PF00155">
    <property type="entry name" value="Aminotran_1_2"/>
    <property type="match status" value="1"/>
</dbReference>
<feature type="binding site" evidence="8">
    <location>
        <position position="191"/>
    </location>
    <ligand>
        <name>pyridoxal 5'-phosphate</name>
        <dbReference type="ChEBI" id="CHEBI:597326"/>
    </ligand>
</feature>
<evidence type="ECO:0000256" key="6">
    <source>
        <dbReference type="ARBA" id="ARBA00022898"/>
    </source>
</evidence>
<dbReference type="InterPro" id="IPR015422">
    <property type="entry name" value="PyrdxlP-dep_Trfase_small"/>
</dbReference>
<dbReference type="PANTHER" id="PTHR13693:SF100">
    <property type="entry name" value="8-AMINO-7-OXONONANOATE SYNTHASE"/>
    <property type="match status" value="1"/>
</dbReference>
<dbReference type="InterPro" id="IPR015421">
    <property type="entry name" value="PyrdxlP-dep_Trfase_major"/>
</dbReference>
<sequence>MSNLVTGTNNDLIEQLSEQLHSREKKNLFRRRLTLESPQHAHVSIAGREYLAFCSNDYLGLAAHPELIAAACEGARRYGIGAGASHLISGHSSAHHALEQALARFTGLPRALLFSTGYMANAGAVTALMGRGDAIFCDKLNHASLNDAVLLSRAKFSRYSRGPHLDLAALERQLAASHARRKLVLTDAVFSMDGHIAPAARLLELCEKYNAWLMLDDAHGFGVLGSQGRGTMAHFNIRSPRIIYMATLGKAAGVSGAFVAAQPEIIEALIQHARSYIYTTAAPPLLAHTLLKSLELIEEEEWRREKLVQLAAALKRELQSLRWRLLPSATPIQPLIIGENDQAVRISEALSASGILVPAIRPPTVPRGTARLRISLSASHTMEDVARLGEALRELDRSV</sequence>
<dbReference type="STRING" id="1233.SAMN05216387_11245"/>
<feature type="binding site" evidence="8">
    <location>
        <position position="30"/>
    </location>
    <ligand>
        <name>substrate</name>
    </ligand>
</feature>
<comment type="pathway">
    <text evidence="2 8">Cofactor biosynthesis; biotin biosynthesis.</text>
</comment>
<evidence type="ECO:0000256" key="1">
    <source>
        <dbReference type="ARBA" id="ARBA00001933"/>
    </source>
</evidence>
<comment type="catalytic activity">
    <reaction evidence="7 8">
        <text>6-carboxyhexanoyl-[ACP] + L-alanine + H(+) = (8S)-8-amino-7-oxononanoate + holo-[ACP] + CO2</text>
        <dbReference type="Rhea" id="RHEA:42288"/>
        <dbReference type="Rhea" id="RHEA-COMP:9685"/>
        <dbReference type="Rhea" id="RHEA-COMP:9955"/>
        <dbReference type="ChEBI" id="CHEBI:15378"/>
        <dbReference type="ChEBI" id="CHEBI:16526"/>
        <dbReference type="ChEBI" id="CHEBI:57972"/>
        <dbReference type="ChEBI" id="CHEBI:64479"/>
        <dbReference type="ChEBI" id="CHEBI:78846"/>
        <dbReference type="ChEBI" id="CHEBI:149468"/>
        <dbReference type="EC" id="2.3.1.47"/>
    </reaction>
</comment>
<keyword evidence="5 8" id="KW-0093">Biotin biosynthesis</keyword>
<dbReference type="AlphaFoldDB" id="A0A1H7QLP1"/>
<dbReference type="InterPro" id="IPR004723">
    <property type="entry name" value="AONS_Archaea/Proteobacteria"/>
</dbReference>
<dbReference type="Gene3D" id="3.90.1150.10">
    <property type="entry name" value="Aspartate Aminotransferase, domain 1"/>
    <property type="match status" value="1"/>
</dbReference>
<evidence type="ECO:0000256" key="8">
    <source>
        <dbReference type="HAMAP-Rule" id="MF_01693"/>
    </source>
</evidence>
<comment type="cofactor">
    <cofactor evidence="1 8 9">
        <name>pyridoxal 5'-phosphate</name>
        <dbReference type="ChEBI" id="CHEBI:597326"/>
    </cofactor>
</comment>
<gene>
    <name evidence="8" type="primary">bioF</name>
    <name evidence="12" type="ORF">SAMN05216387_11245</name>
</gene>
<dbReference type="EC" id="2.3.1.47" evidence="8"/>
<evidence type="ECO:0000256" key="4">
    <source>
        <dbReference type="ARBA" id="ARBA00022679"/>
    </source>
</evidence>
<dbReference type="InterPro" id="IPR015424">
    <property type="entry name" value="PyrdxlP-dep_Trfase"/>
</dbReference>
<keyword evidence="4 8" id="KW-0808">Transferase</keyword>
<dbReference type="HAMAP" id="MF_01693">
    <property type="entry name" value="BioF_aminotrans_2"/>
    <property type="match status" value="1"/>
</dbReference>
<comment type="function">
    <text evidence="8">Catalyzes the decarboxylative condensation of pimeloyl-[acyl-carrier protein] and L-alanine to produce 8-amino-7-oxononanoate (AON), [acyl-carrier protein], and carbon dioxide.</text>
</comment>
<evidence type="ECO:0000256" key="5">
    <source>
        <dbReference type="ARBA" id="ARBA00022756"/>
    </source>
</evidence>
<dbReference type="PANTHER" id="PTHR13693">
    <property type="entry name" value="CLASS II AMINOTRANSFERASE/8-AMINO-7-OXONONANOATE SYNTHASE"/>
    <property type="match status" value="1"/>
</dbReference>
<dbReference type="InterPro" id="IPR004839">
    <property type="entry name" value="Aminotransferase_I/II_large"/>
</dbReference>
<dbReference type="RefSeq" id="WP_245728039.1">
    <property type="nucleotide sequence ID" value="NZ_FOBH01000012.1"/>
</dbReference>
<feature type="binding site" evidence="8">
    <location>
        <begin position="117"/>
        <end position="118"/>
    </location>
    <ligand>
        <name>pyridoxal 5'-phosphate</name>
        <dbReference type="ChEBI" id="CHEBI:597326"/>
    </ligand>
</feature>
<dbReference type="GO" id="GO:0008710">
    <property type="term" value="F:8-amino-7-oxononanoate synthase activity"/>
    <property type="evidence" value="ECO:0007669"/>
    <property type="project" value="UniProtKB-UniRule"/>
</dbReference>
<dbReference type="GO" id="GO:0030170">
    <property type="term" value="F:pyridoxal phosphate binding"/>
    <property type="evidence" value="ECO:0007669"/>
    <property type="project" value="UniProtKB-UniRule"/>
</dbReference>
<dbReference type="GO" id="GO:0009102">
    <property type="term" value="P:biotin biosynthetic process"/>
    <property type="evidence" value="ECO:0007669"/>
    <property type="project" value="UniProtKB-UniRule"/>
</dbReference>
<evidence type="ECO:0000256" key="9">
    <source>
        <dbReference type="PIRSR" id="PIRSR604723-51"/>
    </source>
</evidence>
<name>A0A1H7QLP1_9PROT</name>
<comment type="subunit">
    <text evidence="3 8">Homodimer.</text>
</comment>
<evidence type="ECO:0000259" key="11">
    <source>
        <dbReference type="Pfam" id="PF00155"/>
    </source>
</evidence>
<accession>A0A1H7QLP1</accession>
<dbReference type="InterPro" id="IPR050087">
    <property type="entry name" value="AON_synthase_class-II"/>
</dbReference>
<feature type="domain" description="Aminotransferase class I/classII large" evidence="11">
    <location>
        <begin position="50"/>
        <end position="392"/>
    </location>
</feature>
<proteinExistence type="inferred from homology"/>
<protein>
    <recommendedName>
        <fullName evidence="8">8-amino-7-oxononanoate synthase</fullName>
        <shortName evidence="8">AONS</shortName>
        <ecNumber evidence="8">2.3.1.47</ecNumber>
    </recommendedName>
    <alternativeName>
        <fullName evidence="8">7-keto-8-amino-pelargonic acid synthase</fullName>
        <shortName evidence="8">7-KAP synthase</shortName>
        <shortName evidence="8">KAPA synthase</shortName>
    </alternativeName>
    <alternativeName>
        <fullName evidence="8">8-amino-7-ketopelargonate synthase</fullName>
    </alternativeName>
</protein>
<feature type="binding site" evidence="8">
    <location>
        <position position="247"/>
    </location>
    <ligand>
        <name>pyridoxal 5'-phosphate</name>
        <dbReference type="ChEBI" id="CHEBI:597326"/>
    </ligand>
</feature>